<dbReference type="EMBL" id="JAGPYQ010000001">
    <property type="protein sequence ID" value="MBQ0850453.1"/>
    <property type="molecule type" value="Genomic_DNA"/>
</dbReference>
<dbReference type="AlphaFoldDB" id="A0A941B9V1"/>
<keyword evidence="2" id="KW-1185">Reference proteome</keyword>
<dbReference type="Proteomes" id="UP000677413">
    <property type="component" value="Unassembled WGS sequence"/>
</dbReference>
<dbReference type="InterPro" id="IPR053842">
    <property type="entry name" value="NikA-like"/>
</dbReference>
<dbReference type="Pfam" id="PF21983">
    <property type="entry name" value="NikA-like"/>
    <property type="match status" value="1"/>
</dbReference>
<accession>A0A941B9V1</accession>
<evidence type="ECO:0000313" key="2">
    <source>
        <dbReference type="Proteomes" id="UP000677413"/>
    </source>
</evidence>
<evidence type="ECO:0008006" key="3">
    <source>
        <dbReference type="Google" id="ProtNLM"/>
    </source>
</evidence>
<protein>
    <recommendedName>
        <fullName evidence="3">Toxin-antitoxin system HicB family antitoxin</fullName>
    </recommendedName>
</protein>
<proteinExistence type="predicted"/>
<comment type="caution">
    <text evidence="1">The sequence shown here is derived from an EMBL/GenBank/DDBJ whole genome shotgun (WGS) entry which is preliminary data.</text>
</comment>
<sequence length="84" mass="9284">MAKKQINVRVEESVYAGIEERAAAVGMEINEYARQLLADEANDLRHRFLTAADHFAGEWADHFDDRFGTDAQGAAPAHRNGQAA</sequence>
<evidence type="ECO:0000313" key="1">
    <source>
        <dbReference type="EMBL" id="MBQ0850453.1"/>
    </source>
</evidence>
<gene>
    <name evidence="1" type="ORF">J8N05_19930</name>
</gene>
<dbReference type="RefSeq" id="WP_210884639.1">
    <property type="nucleotide sequence ID" value="NZ_JAGPYQ010000001.1"/>
</dbReference>
<reference evidence="1 2" key="1">
    <citation type="submission" date="2021-04" db="EMBL/GenBank/DDBJ databases">
        <authorList>
            <person name="Tang X."/>
            <person name="Zhou X."/>
            <person name="Chen X."/>
            <person name="Cernava T."/>
            <person name="Zhang C."/>
        </authorList>
    </citation>
    <scope>NUCLEOTIDE SEQUENCE [LARGE SCALE GENOMIC DNA]</scope>
    <source>
        <strain evidence="1 2">BH-SS-21</strain>
    </source>
</reference>
<organism evidence="1 2">
    <name type="scientific">Streptomyces liliiviolaceus</name>
    <dbReference type="NCBI Taxonomy" id="2823109"/>
    <lineage>
        <taxon>Bacteria</taxon>
        <taxon>Bacillati</taxon>
        <taxon>Actinomycetota</taxon>
        <taxon>Actinomycetes</taxon>
        <taxon>Kitasatosporales</taxon>
        <taxon>Streptomycetaceae</taxon>
        <taxon>Streptomyces</taxon>
    </lineage>
</organism>
<name>A0A941B9V1_9ACTN</name>